<dbReference type="EMBL" id="QKLU01000005">
    <property type="protein sequence ID" value="PYF72977.1"/>
    <property type="molecule type" value="Genomic_DNA"/>
</dbReference>
<dbReference type="OrthoDB" id="766298at2"/>
<gene>
    <name evidence="1" type="ORF">B0O44_105352</name>
</gene>
<comment type="caution">
    <text evidence="1">The sequence shown here is derived from an EMBL/GenBank/DDBJ whole genome shotgun (WGS) entry which is preliminary data.</text>
</comment>
<evidence type="ECO:0000313" key="2">
    <source>
        <dbReference type="Proteomes" id="UP000248198"/>
    </source>
</evidence>
<reference evidence="1 2" key="1">
    <citation type="submission" date="2018-06" db="EMBL/GenBank/DDBJ databases">
        <title>Genomic Encyclopedia of Archaeal and Bacterial Type Strains, Phase II (KMG-II): from individual species to whole genera.</title>
        <authorList>
            <person name="Goeker M."/>
        </authorList>
    </citation>
    <scope>NUCLEOTIDE SEQUENCE [LARGE SCALE GENOMIC DNA]</scope>
    <source>
        <strain evidence="1 2">DSM 27372</strain>
    </source>
</reference>
<proteinExistence type="predicted"/>
<accession>A0A318UFR6</accession>
<keyword evidence="2" id="KW-1185">Reference proteome</keyword>
<dbReference type="AlphaFoldDB" id="A0A318UFR6"/>
<evidence type="ECO:0000313" key="1">
    <source>
        <dbReference type="EMBL" id="PYF72977.1"/>
    </source>
</evidence>
<dbReference type="Proteomes" id="UP000248198">
    <property type="component" value="Unassembled WGS sequence"/>
</dbReference>
<dbReference type="RefSeq" id="WP_110832914.1">
    <property type="nucleotide sequence ID" value="NZ_QKLU01000005.1"/>
</dbReference>
<sequence>MSVLKKITLGILAVLVGVGLYKLAELYSPGSYPNAETYGFDVSESELIKGVHQFKMENPQFTPPVKFGLKEGRENANDHWYSLYFYYPESKEIIYAWTRPKGFGGSTTLGFVGINQGDELGNWKDINRDFNSSENSIQKKKFETLILNPIRKIIDNK</sequence>
<name>A0A318UFR6_9SPHI</name>
<organism evidence="1 2">
    <name type="scientific">Pedobacter nutrimenti</name>
    <dbReference type="NCBI Taxonomy" id="1241337"/>
    <lineage>
        <taxon>Bacteria</taxon>
        <taxon>Pseudomonadati</taxon>
        <taxon>Bacteroidota</taxon>
        <taxon>Sphingobacteriia</taxon>
        <taxon>Sphingobacteriales</taxon>
        <taxon>Sphingobacteriaceae</taxon>
        <taxon>Pedobacter</taxon>
    </lineage>
</organism>
<protein>
    <submittedName>
        <fullName evidence="1">Uncharacterized protein</fullName>
    </submittedName>
</protein>